<dbReference type="InterPro" id="IPR036890">
    <property type="entry name" value="HATPase_C_sf"/>
</dbReference>
<dbReference type="InterPro" id="IPR035965">
    <property type="entry name" value="PAS-like_dom_sf"/>
</dbReference>
<dbReference type="Gene3D" id="3.30.565.10">
    <property type="entry name" value="Histidine kinase-like ATPase, C-terminal domain"/>
    <property type="match status" value="1"/>
</dbReference>
<dbReference type="InterPro" id="IPR003018">
    <property type="entry name" value="GAF"/>
</dbReference>
<dbReference type="NCBIfam" id="TIGR00229">
    <property type="entry name" value="sensory_box"/>
    <property type="match status" value="1"/>
</dbReference>
<keyword evidence="3" id="KW-0597">Phosphoprotein</keyword>
<evidence type="ECO:0000256" key="1">
    <source>
        <dbReference type="ARBA" id="ARBA00000085"/>
    </source>
</evidence>
<comment type="caution">
    <text evidence="9">The sequence shown here is derived from an EMBL/GenBank/DDBJ whole genome shotgun (WGS) entry which is preliminary data.</text>
</comment>
<accession>A0ABS7J1S8</accession>
<keyword evidence="10" id="KW-1185">Reference proteome</keyword>
<dbReference type="SUPFAM" id="SSF55785">
    <property type="entry name" value="PYP-like sensor domain (PAS domain)"/>
    <property type="match status" value="1"/>
</dbReference>
<dbReference type="InterPro" id="IPR001610">
    <property type="entry name" value="PAC"/>
</dbReference>
<keyword evidence="7" id="KW-0067">ATP-binding</keyword>
<dbReference type="EC" id="2.7.13.3" evidence="2"/>
<name>A0ABS7J1S8_9SPHN</name>
<keyword evidence="5" id="KW-0547">Nucleotide-binding</keyword>
<dbReference type="PROSITE" id="PS50112">
    <property type="entry name" value="PAS"/>
    <property type="match status" value="1"/>
</dbReference>
<comment type="catalytic activity">
    <reaction evidence="1">
        <text>ATP + protein L-histidine = ADP + protein N-phospho-L-histidine.</text>
        <dbReference type="EC" id="2.7.13.3"/>
    </reaction>
</comment>
<evidence type="ECO:0000256" key="5">
    <source>
        <dbReference type="ARBA" id="ARBA00022741"/>
    </source>
</evidence>
<dbReference type="Gene3D" id="3.30.450.20">
    <property type="entry name" value="PAS domain"/>
    <property type="match status" value="1"/>
</dbReference>
<dbReference type="InterPro" id="IPR000014">
    <property type="entry name" value="PAS"/>
</dbReference>
<dbReference type="EMBL" id="JAIGNK010000003">
    <property type="protein sequence ID" value="MBX7458505.1"/>
    <property type="molecule type" value="Genomic_DNA"/>
</dbReference>
<evidence type="ECO:0000256" key="2">
    <source>
        <dbReference type="ARBA" id="ARBA00012438"/>
    </source>
</evidence>
<dbReference type="Proteomes" id="UP000783253">
    <property type="component" value="Unassembled WGS sequence"/>
</dbReference>
<evidence type="ECO:0000256" key="6">
    <source>
        <dbReference type="ARBA" id="ARBA00022777"/>
    </source>
</evidence>
<dbReference type="CDD" id="cd00130">
    <property type="entry name" value="PAS"/>
    <property type="match status" value="1"/>
</dbReference>
<evidence type="ECO:0000313" key="10">
    <source>
        <dbReference type="Proteomes" id="UP000783253"/>
    </source>
</evidence>
<sequence length="508" mass="55881">MYQKDNILWPSGQEPDPAFCGEDDRLAVLAAHGTDALQDDAELREIADFAARLCGTPAATVTVVEREEQLFLARTGLKESSTPSSTSFCAHAMLGTEPLVVEDATKDARFADFEVVTGTMGLRFYAGFPLVSSEGAPLGALCVIDTEPRPGGLTELQREGMEVLAKSVMRRMSQMRLGQSALAAVERREDDLRDMIDSVPGIAWMGDSEGNFRYVNARWEETTGLDAPKRTEDWKAAIHPEDWERSVAKFNETVAAGKLFEDEWRIRMADGSYRWVQSRAVPVAREGRSTRWFGTVIDIDTTHRLSESRDLLASELSHRIKNIFAVVSGLIALRSRGKPEVKEFTEDLNAAIRALGTAHDYVRPDDGRGADRLKGLLEDLLAPYEGAKGERVHISGDDVDIGARAATPLALIFHELATNAAKYGALSNADGKVEIEIKLPCGEADEVCVFWRESSKCEDERESSEGEGFGSRMLRMAIEGQLGGRFTRAFSDDGLDVEIAFPLKSLGR</sequence>
<gene>
    <name evidence="9" type="ORF">K3152_09625</name>
</gene>
<evidence type="ECO:0000256" key="4">
    <source>
        <dbReference type="ARBA" id="ARBA00022679"/>
    </source>
</evidence>
<dbReference type="Gene3D" id="3.30.450.40">
    <property type="match status" value="1"/>
</dbReference>
<organism evidence="9 10">
    <name type="scientific">Qipengyuania polymorpha</name>
    <dbReference type="NCBI Taxonomy" id="2867234"/>
    <lineage>
        <taxon>Bacteria</taxon>
        <taxon>Pseudomonadati</taxon>
        <taxon>Pseudomonadota</taxon>
        <taxon>Alphaproteobacteria</taxon>
        <taxon>Sphingomonadales</taxon>
        <taxon>Erythrobacteraceae</taxon>
        <taxon>Qipengyuania</taxon>
    </lineage>
</organism>
<dbReference type="SUPFAM" id="SSF55781">
    <property type="entry name" value="GAF domain-like"/>
    <property type="match status" value="1"/>
</dbReference>
<dbReference type="SMART" id="SM00086">
    <property type="entry name" value="PAC"/>
    <property type="match status" value="1"/>
</dbReference>
<reference evidence="9 10" key="1">
    <citation type="submission" date="2021-08" db="EMBL/GenBank/DDBJ databases">
        <title>Comparative Genomics Analysis of the Genus Qipengyuania Reveals Extensive Genetic Diversity and Metabolic Versatility, Including the Description of Fifteen Novel Species.</title>
        <authorList>
            <person name="Liu Y."/>
        </authorList>
    </citation>
    <scope>NUCLEOTIDE SEQUENCE [LARGE SCALE GENOMIC DNA]</scope>
    <source>
        <strain evidence="9 10">1NDH17</strain>
    </source>
</reference>
<dbReference type="InterPro" id="IPR013655">
    <property type="entry name" value="PAS_fold_3"/>
</dbReference>
<evidence type="ECO:0000256" key="3">
    <source>
        <dbReference type="ARBA" id="ARBA00022553"/>
    </source>
</evidence>
<keyword evidence="6" id="KW-0418">Kinase</keyword>
<dbReference type="SMART" id="SM00911">
    <property type="entry name" value="HWE_HK"/>
    <property type="match status" value="1"/>
</dbReference>
<evidence type="ECO:0000256" key="7">
    <source>
        <dbReference type="ARBA" id="ARBA00022840"/>
    </source>
</evidence>
<dbReference type="Pfam" id="PF07536">
    <property type="entry name" value="HWE_HK"/>
    <property type="match status" value="1"/>
</dbReference>
<feature type="domain" description="PAS" evidence="8">
    <location>
        <begin position="188"/>
        <end position="257"/>
    </location>
</feature>
<proteinExistence type="predicted"/>
<dbReference type="InterPro" id="IPR011102">
    <property type="entry name" value="Sig_transdc_His_kinase_HWE"/>
</dbReference>
<evidence type="ECO:0000259" key="8">
    <source>
        <dbReference type="PROSITE" id="PS50112"/>
    </source>
</evidence>
<dbReference type="Pfam" id="PF08447">
    <property type="entry name" value="PAS_3"/>
    <property type="match status" value="1"/>
</dbReference>
<evidence type="ECO:0000313" key="9">
    <source>
        <dbReference type="EMBL" id="MBX7458505.1"/>
    </source>
</evidence>
<dbReference type="PANTHER" id="PTHR43102">
    <property type="entry name" value="SLR1143 PROTEIN"/>
    <property type="match status" value="1"/>
</dbReference>
<dbReference type="InterPro" id="IPR029016">
    <property type="entry name" value="GAF-like_dom_sf"/>
</dbReference>
<dbReference type="SMART" id="SM00065">
    <property type="entry name" value="GAF"/>
    <property type="match status" value="1"/>
</dbReference>
<protein>
    <recommendedName>
        <fullName evidence="2">histidine kinase</fullName>
        <ecNumber evidence="2">2.7.13.3</ecNumber>
    </recommendedName>
</protein>
<keyword evidence="4" id="KW-0808">Transferase</keyword>
<dbReference type="RefSeq" id="WP_221573911.1">
    <property type="nucleotide sequence ID" value="NZ_JAIGNK010000003.1"/>
</dbReference>
<dbReference type="PANTHER" id="PTHR43102:SF2">
    <property type="entry name" value="GAF DOMAIN-CONTAINING PROTEIN"/>
    <property type="match status" value="1"/>
</dbReference>